<comment type="caution">
    <text evidence="2">The sequence shown here is derived from an EMBL/GenBank/DDBJ whole genome shotgun (WGS) entry which is preliminary data.</text>
</comment>
<accession>A0ABQ1JU01</accession>
<evidence type="ECO:0000256" key="1">
    <source>
        <dbReference type="ARBA" id="ARBA00007613"/>
    </source>
</evidence>
<gene>
    <name evidence="2" type="ORF">GCM10011607_41450</name>
</gene>
<protein>
    <recommendedName>
        <fullName evidence="4">TolC family protein</fullName>
    </recommendedName>
</protein>
<dbReference type="EMBL" id="BMII01000067">
    <property type="protein sequence ID" value="GGB76932.1"/>
    <property type="molecule type" value="Genomic_DNA"/>
</dbReference>
<evidence type="ECO:0000313" key="2">
    <source>
        <dbReference type="EMBL" id="GGB76932.1"/>
    </source>
</evidence>
<comment type="similarity">
    <text evidence="1">Belongs to the outer membrane factor (OMF) (TC 1.B.17) family.</text>
</comment>
<dbReference type="PANTHER" id="PTHR30203:SF24">
    <property type="entry name" value="BLR4935 PROTEIN"/>
    <property type="match status" value="1"/>
</dbReference>
<organism evidence="2 3">
    <name type="scientific">Shewanella inventionis</name>
    <dbReference type="NCBI Taxonomy" id="1738770"/>
    <lineage>
        <taxon>Bacteria</taxon>
        <taxon>Pseudomonadati</taxon>
        <taxon>Pseudomonadota</taxon>
        <taxon>Gammaproteobacteria</taxon>
        <taxon>Alteromonadales</taxon>
        <taxon>Shewanellaceae</taxon>
        <taxon>Shewanella</taxon>
    </lineage>
</organism>
<dbReference type="RefSeq" id="WP_188741171.1">
    <property type="nucleotide sequence ID" value="NZ_BMII01000067.1"/>
</dbReference>
<dbReference type="Pfam" id="PF02321">
    <property type="entry name" value="OEP"/>
    <property type="match status" value="1"/>
</dbReference>
<dbReference type="SUPFAM" id="SSF56954">
    <property type="entry name" value="Outer membrane efflux proteins (OEP)"/>
    <property type="match status" value="1"/>
</dbReference>
<proteinExistence type="inferred from homology"/>
<keyword evidence="3" id="KW-1185">Reference proteome</keyword>
<sequence length="428" mass="47653">MNNIVEKTTGKKPIANRFLCGLFISTLAFSVIAKDNTELNSPLYLEDAIRMTLSHHPEIAVFLHKTNMQKGSIEQAGIAEPAQIGLTFEDGLGTGEHNGLSNMQTTLTYSWLLQQEQINSRVGNAKTAMEQLDVDRQIVSMDLAANTAQQFTQILVKQERLKLNQMALLQAKEVFNAISERVNAGRSSTIEMRMAEVEMSRMQLAVEDTEHDLKASQYQLASLWGKPGIKFKVNGNLFALPALSSLDKALKQLKKSPHITQFATAARIAQSQLELARIEAKSQWQFTTGLRRYEATDDFGIVASVSVPLGANDRNAGKIATLKAEQEMLAVEQVALMQKLDSQLYVQLQEIAHAKHVIDTFEKSIIPTLEATLKEAVKAYQLGQLSYSQWSDVRRELLSAQSELLNTYESLHLQHIEIQRLTGASISL</sequence>
<dbReference type="InterPro" id="IPR010131">
    <property type="entry name" value="MdtP/NodT-like"/>
</dbReference>
<dbReference type="Proteomes" id="UP000617555">
    <property type="component" value="Unassembled WGS sequence"/>
</dbReference>
<name>A0ABQ1JU01_9GAMM</name>
<reference evidence="3" key="1">
    <citation type="journal article" date="2019" name="Int. J. Syst. Evol. Microbiol.">
        <title>The Global Catalogue of Microorganisms (GCM) 10K type strain sequencing project: providing services to taxonomists for standard genome sequencing and annotation.</title>
        <authorList>
            <consortium name="The Broad Institute Genomics Platform"/>
            <consortium name="The Broad Institute Genome Sequencing Center for Infectious Disease"/>
            <person name="Wu L."/>
            <person name="Ma J."/>
        </authorList>
    </citation>
    <scope>NUCLEOTIDE SEQUENCE [LARGE SCALE GENOMIC DNA]</scope>
    <source>
        <strain evidence="3">CGMCC 1.15339</strain>
    </source>
</reference>
<evidence type="ECO:0000313" key="3">
    <source>
        <dbReference type="Proteomes" id="UP000617555"/>
    </source>
</evidence>
<evidence type="ECO:0008006" key="4">
    <source>
        <dbReference type="Google" id="ProtNLM"/>
    </source>
</evidence>
<dbReference type="Gene3D" id="1.20.1600.10">
    <property type="entry name" value="Outer membrane efflux proteins (OEP)"/>
    <property type="match status" value="1"/>
</dbReference>
<dbReference type="InterPro" id="IPR003423">
    <property type="entry name" value="OMP_efflux"/>
</dbReference>
<dbReference type="PANTHER" id="PTHR30203">
    <property type="entry name" value="OUTER MEMBRANE CATION EFFLUX PROTEIN"/>
    <property type="match status" value="1"/>
</dbReference>